<dbReference type="AlphaFoldDB" id="A0A2S4UFW6"/>
<accession>A0A2S4UFW6</accession>
<evidence type="ECO:0000256" key="1">
    <source>
        <dbReference type="SAM" id="SignalP"/>
    </source>
</evidence>
<reference evidence="3" key="2">
    <citation type="journal article" date="2018" name="BMC Genomics">
        <title>Genomic insights into host adaptation between the wheat stripe rust pathogen (Puccinia striiformis f. sp. tritici) and the barley stripe rust pathogen (Puccinia striiformis f. sp. hordei).</title>
        <authorList>
            <person name="Xia C."/>
            <person name="Wang M."/>
            <person name="Yin C."/>
            <person name="Cornejo O.E."/>
            <person name="Hulbert S.H."/>
            <person name="Chen X."/>
        </authorList>
    </citation>
    <scope>NUCLEOTIDE SEQUENCE [LARGE SCALE GENOMIC DNA]</scope>
    <source>
        <strain evidence="3">93TX-2</strain>
    </source>
</reference>
<keyword evidence="1" id="KW-0732">Signal</keyword>
<proteinExistence type="predicted"/>
<dbReference type="EMBL" id="PKSM01000379">
    <property type="protein sequence ID" value="POV96203.1"/>
    <property type="molecule type" value="Genomic_DNA"/>
</dbReference>
<name>A0A2S4UFW6_9BASI</name>
<comment type="caution">
    <text evidence="2">The sequence shown here is derived from an EMBL/GenBank/DDBJ whole genome shotgun (WGS) entry which is preliminary data.</text>
</comment>
<dbReference type="Proteomes" id="UP000238274">
    <property type="component" value="Unassembled WGS sequence"/>
</dbReference>
<evidence type="ECO:0000313" key="2">
    <source>
        <dbReference type="EMBL" id="POV96203.1"/>
    </source>
</evidence>
<keyword evidence="3" id="KW-1185">Reference proteome</keyword>
<feature type="chain" id="PRO_5015542559" evidence="1">
    <location>
        <begin position="24"/>
        <end position="205"/>
    </location>
</feature>
<feature type="signal peptide" evidence="1">
    <location>
        <begin position="1"/>
        <end position="23"/>
    </location>
</feature>
<sequence length="205" mass="22460">MFITNLSVSASLVLLTIVACIGATPLSSDISSPLHGQLLATRGLNAMLTGRRPNDPLQKRRLHMRRANPEQMQRDIQRIQKDITDTDTRLTALEKKALPNLTSAQSTALNADIEKIILINQKSNERCGKIAKAFPNNADVTAAIKTMNEQSQKFGAALAQSKRPVGASATDLPANLKIVRDLLSPITDGQPHALEFFMFYKQIVC</sequence>
<reference evidence="2 3" key="1">
    <citation type="submission" date="2017-12" db="EMBL/GenBank/DDBJ databases">
        <title>Gene loss provides genomic basis for host adaptation in cereal stripe rust fungi.</title>
        <authorList>
            <person name="Xia C."/>
        </authorList>
    </citation>
    <scope>NUCLEOTIDE SEQUENCE [LARGE SCALE GENOMIC DNA]</scope>
    <source>
        <strain evidence="2 3">93TX-2</strain>
    </source>
</reference>
<evidence type="ECO:0000313" key="3">
    <source>
        <dbReference type="Proteomes" id="UP000238274"/>
    </source>
</evidence>
<dbReference type="VEuPathDB" id="FungiDB:PSHT_15277"/>
<protein>
    <submittedName>
        <fullName evidence="2">Uncharacterized protein</fullName>
    </submittedName>
</protein>
<organism evidence="2 3">
    <name type="scientific">Puccinia striiformis</name>
    <dbReference type="NCBI Taxonomy" id="27350"/>
    <lineage>
        <taxon>Eukaryota</taxon>
        <taxon>Fungi</taxon>
        <taxon>Dikarya</taxon>
        <taxon>Basidiomycota</taxon>
        <taxon>Pucciniomycotina</taxon>
        <taxon>Pucciniomycetes</taxon>
        <taxon>Pucciniales</taxon>
        <taxon>Pucciniaceae</taxon>
        <taxon>Puccinia</taxon>
    </lineage>
</organism>
<gene>
    <name evidence="2" type="ORF">PSHT_15277</name>
</gene>
<reference evidence="3" key="3">
    <citation type="journal article" date="2018" name="Mol. Plant Microbe Interact.">
        <title>Genome sequence resources for the wheat stripe rust pathogen (Puccinia striiformis f. sp. tritici) and the barley stripe rust pathogen (Puccinia striiformis f. sp. hordei).</title>
        <authorList>
            <person name="Xia C."/>
            <person name="Wang M."/>
            <person name="Yin C."/>
            <person name="Cornejo O.E."/>
            <person name="Hulbert S.H."/>
            <person name="Chen X."/>
        </authorList>
    </citation>
    <scope>NUCLEOTIDE SEQUENCE [LARGE SCALE GENOMIC DNA]</scope>
    <source>
        <strain evidence="3">93TX-2</strain>
    </source>
</reference>
<dbReference type="VEuPathDB" id="FungiDB:PSTT_11123"/>